<comment type="subcellular location">
    <subcellularLocation>
        <location evidence="1 12">Mitochondrion membrane</location>
        <topology evidence="1 12">Single-pass membrane protein</topology>
    </subcellularLocation>
</comment>
<gene>
    <name evidence="14" type="primary">ATP8</name>
</gene>
<evidence type="ECO:0000256" key="12">
    <source>
        <dbReference type="RuleBase" id="RU003661"/>
    </source>
</evidence>
<dbReference type="InterPro" id="IPR001421">
    <property type="entry name" value="ATP8_metazoa"/>
</dbReference>
<keyword evidence="4 12" id="KW-0813">Transport</keyword>
<organism evidence="14">
    <name type="scientific">Megathymus yuccae yuccae</name>
    <dbReference type="NCBI Taxonomy" id="1945768"/>
    <lineage>
        <taxon>Eukaryota</taxon>
        <taxon>Metazoa</taxon>
        <taxon>Ecdysozoa</taxon>
        <taxon>Arthropoda</taxon>
        <taxon>Hexapoda</taxon>
        <taxon>Insecta</taxon>
        <taxon>Pterygota</taxon>
        <taxon>Neoptera</taxon>
        <taxon>Endopterygota</taxon>
        <taxon>Lepidoptera</taxon>
        <taxon>Glossata</taxon>
        <taxon>Ditrysia</taxon>
        <taxon>Hesperioidea</taxon>
        <taxon>Hesperiidae</taxon>
        <taxon>Hesperiinae</taxon>
        <taxon>Megathymini</taxon>
        <taxon>Megathymus</taxon>
    </lineage>
</organism>
<evidence type="ECO:0000256" key="2">
    <source>
        <dbReference type="ARBA" id="ARBA00008892"/>
    </source>
</evidence>
<name>A0A3G1HEL9_9NEOP</name>
<evidence type="ECO:0000256" key="6">
    <source>
        <dbReference type="ARBA" id="ARBA00022692"/>
    </source>
</evidence>
<protein>
    <recommendedName>
        <fullName evidence="12">ATP synthase complex subunit 8</fullName>
    </recommendedName>
</protein>
<sequence>MPQMMPINWMMLFIIFIMIFIMFNILNYFIFKNKKIFNKNNNLTYTHKKKNNWKW</sequence>
<evidence type="ECO:0000256" key="1">
    <source>
        <dbReference type="ARBA" id="ARBA00004304"/>
    </source>
</evidence>
<evidence type="ECO:0000256" key="11">
    <source>
        <dbReference type="ARBA" id="ARBA00023136"/>
    </source>
</evidence>
<evidence type="ECO:0000256" key="9">
    <source>
        <dbReference type="ARBA" id="ARBA00023065"/>
    </source>
</evidence>
<dbReference type="GO" id="GO:0045259">
    <property type="term" value="C:proton-transporting ATP synthase complex"/>
    <property type="evidence" value="ECO:0007669"/>
    <property type="project" value="UniProtKB-KW"/>
</dbReference>
<evidence type="ECO:0000256" key="7">
    <source>
        <dbReference type="ARBA" id="ARBA00022781"/>
    </source>
</evidence>
<dbReference type="GO" id="GO:0015078">
    <property type="term" value="F:proton transmembrane transporter activity"/>
    <property type="evidence" value="ECO:0007669"/>
    <property type="project" value="InterPro"/>
</dbReference>
<feature type="transmembrane region" description="Helical" evidence="13">
    <location>
        <begin position="6"/>
        <end position="31"/>
    </location>
</feature>
<dbReference type="Pfam" id="PF00895">
    <property type="entry name" value="ATP-synt_8"/>
    <property type="match status" value="1"/>
</dbReference>
<dbReference type="GO" id="GO:0031966">
    <property type="term" value="C:mitochondrial membrane"/>
    <property type="evidence" value="ECO:0007669"/>
    <property type="project" value="UniProtKB-SubCell"/>
</dbReference>
<dbReference type="EMBL" id="KY630500">
    <property type="protein sequence ID" value="AQT38599.1"/>
    <property type="molecule type" value="Genomic_DNA"/>
</dbReference>
<keyword evidence="7 12" id="KW-0375">Hydrogen ion transport</keyword>
<dbReference type="GO" id="GO:0015986">
    <property type="term" value="P:proton motive force-driven ATP synthesis"/>
    <property type="evidence" value="ECO:0007669"/>
    <property type="project" value="InterPro"/>
</dbReference>
<comment type="subunit">
    <text evidence="3">F-type ATPases have 2 components, CF(1) - the catalytic core - and CF(0) - the membrane proton channel.</text>
</comment>
<reference evidence="14" key="1">
    <citation type="journal article" date="2017" name="F1000 Biol Rep 0">
        <title>Mitogenomes of Giant-Skipper butterflies reveal an ancient split between deep and shallow root feeders.</title>
        <authorList>
            <person name="Zhang J."/>
            <person name="Cong Q."/>
            <person name="Fan X.-L."/>
            <person name="Wang R."/>
            <person name="Wang M."/>
            <person name="Grishin N."/>
        </authorList>
    </citation>
    <scope>NUCLEOTIDE SEQUENCE</scope>
</reference>
<evidence type="ECO:0000256" key="4">
    <source>
        <dbReference type="ARBA" id="ARBA00022448"/>
    </source>
</evidence>
<keyword evidence="8 13" id="KW-1133">Transmembrane helix</keyword>
<comment type="similarity">
    <text evidence="2 12">Belongs to the ATPase protein 8 family.</text>
</comment>
<evidence type="ECO:0000256" key="5">
    <source>
        <dbReference type="ARBA" id="ARBA00022547"/>
    </source>
</evidence>
<keyword evidence="6 12" id="KW-0812">Transmembrane</keyword>
<evidence type="ECO:0000256" key="13">
    <source>
        <dbReference type="SAM" id="Phobius"/>
    </source>
</evidence>
<keyword evidence="5 12" id="KW-0138">CF(0)</keyword>
<geneLocation type="mitochondrion" evidence="14"/>
<evidence type="ECO:0000256" key="3">
    <source>
        <dbReference type="ARBA" id="ARBA00011291"/>
    </source>
</evidence>
<evidence type="ECO:0000256" key="10">
    <source>
        <dbReference type="ARBA" id="ARBA00023128"/>
    </source>
</evidence>
<accession>A0A3G1HEL9</accession>
<keyword evidence="10 12" id="KW-0496">Mitochondrion</keyword>
<evidence type="ECO:0000313" key="14">
    <source>
        <dbReference type="EMBL" id="AQT38599.1"/>
    </source>
</evidence>
<evidence type="ECO:0000256" key="8">
    <source>
        <dbReference type="ARBA" id="ARBA00022989"/>
    </source>
</evidence>
<proteinExistence type="inferred from homology"/>
<dbReference type="AlphaFoldDB" id="A0A3G1HEL9"/>
<keyword evidence="9 12" id="KW-0406">Ion transport</keyword>
<keyword evidence="11 13" id="KW-0472">Membrane</keyword>